<dbReference type="Pfam" id="PF12706">
    <property type="entry name" value="Lactamase_B_2"/>
    <property type="match status" value="1"/>
</dbReference>
<evidence type="ECO:0000313" key="3">
    <source>
        <dbReference type="EMBL" id="SVA22908.1"/>
    </source>
</evidence>
<accession>A0A381U5R0</accession>
<keyword evidence="1" id="KW-0378">Hydrolase</keyword>
<dbReference type="PANTHER" id="PTHR46018">
    <property type="entry name" value="ZINC PHOSPHODIESTERASE ELAC PROTEIN 1"/>
    <property type="match status" value="1"/>
</dbReference>
<feature type="domain" description="Metallo-beta-lactamase" evidence="2">
    <location>
        <begin position="46"/>
        <end position="251"/>
    </location>
</feature>
<dbReference type="InterPro" id="IPR036866">
    <property type="entry name" value="RibonucZ/Hydroxyglut_hydro"/>
</dbReference>
<sequence>MTVRNSQLILTLLLILIPVMPLKSQNIQTELVLLGTGTPNADPNRSGPALAIVTGGRSYLVDFGPGVVRQAAAVSENWGGSIEALNPKNLQVAFLTHLHSDHTAGYPDLILTPWVLERLAPLKVFGPKGLDKMTKNIIKAYSDDIDYRIEGLEPANMNGWKVEAIEINEGMVYQDELIKVIAFKVNHGTWDEAFGYKFITKDKTIVVSGDTAPSKQLIEMSRGVDILVHEVYSQAGFNRRSEVWKKYHASHHTSTKELAEIANEVQPKLLVLTHVLFWGSTEEEIMEEVQATYSGKVSLGQDLSIY</sequence>
<dbReference type="GO" id="GO:0042781">
    <property type="term" value="F:3'-tRNA processing endoribonuclease activity"/>
    <property type="evidence" value="ECO:0007669"/>
    <property type="project" value="TreeGrafter"/>
</dbReference>
<protein>
    <recommendedName>
        <fullName evidence="2">Metallo-beta-lactamase domain-containing protein</fullName>
    </recommendedName>
</protein>
<dbReference type="CDD" id="cd07719">
    <property type="entry name" value="arylsulfatase_AtsA-like_MBL-fold"/>
    <property type="match status" value="1"/>
</dbReference>
<evidence type="ECO:0000256" key="1">
    <source>
        <dbReference type="ARBA" id="ARBA00022801"/>
    </source>
</evidence>
<gene>
    <name evidence="3" type="ORF">METZ01_LOCUS75762</name>
</gene>
<dbReference type="PANTHER" id="PTHR46018:SF2">
    <property type="entry name" value="ZINC PHOSPHODIESTERASE ELAC PROTEIN 1"/>
    <property type="match status" value="1"/>
</dbReference>
<dbReference type="SMART" id="SM00849">
    <property type="entry name" value="Lactamase_B"/>
    <property type="match status" value="1"/>
</dbReference>
<reference evidence="3" key="1">
    <citation type="submission" date="2018-05" db="EMBL/GenBank/DDBJ databases">
        <authorList>
            <person name="Lanie J.A."/>
            <person name="Ng W.-L."/>
            <person name="Kazmierczak K.M."/>
            <person name="Andrzejewski T.M."/>
            <person name="Davidsen T.M."/>
            <person name="Wayne K.J."/>
            <person name="Tettelin H."/>
            <person name="Glass J.I."/>
            <person name="Rusch D."/>
            <person name="Podicherti R."/>
            <person name="Tsui H.-C.T."/>
            <person name="Winkler M.E."/>
        </authorList>
    </citation>
    <scope>NUCLEOTIDE SEQUENCE</scope>
</reference>
<proteinExistence type="predicted"/>
<dbReference type="InterPro" id="IPR044094">
    <property type="entry name" value="AtsA-like_MBL-fold"/>
</dbReference>
<organism evidence="3">
    <name type="scientific">marine metagenome</name>
    <dbReference type="NCBI Taxonomy" id="408172"/>
    <lineage>
        <taxon>unclassified sequences</taxon>
        <taxon>metagenomes</taxon>
        <taxon>ecological metagenomes</taxon>
    </lineage>
</organism>
<evidence type="ECO:0000259" key="2">
    <source>
        <dbReference type="SMART" id="SM00849"/>
    </source>
</evidence>
<dbReference type="SUPFAM" id="SSF56281">
    <property type="entry name" value="Metallo-hydrolase/oxidoreductase"/>
    <property type="match status" value="1"/>
</dbReference>
<dbReference type="InterPro" id="IPR001279">
    <property type="entry name" value="Metallo-B-lactamas"/>
</dbReference>
<dbReference type="AlphaFoldDB" id="A0A381U5R0"/>
<name>A0A381U5R0_9ZZZZ</name>
<dbReference type="Gene3D" id="3.60.15.10">
    <property type="entry name" value="Ribonuclease Z/Hydroxyacylglutathione hydrolase-like"/>
    <property type="match status" value="1"/>
</dbReference>
<dbReference type="EMBL" id="UINC01005685">
    <property type="protein sequence ID" value="SVA22908.1"/>
    <property type="molecule type" value="Genomic_DNA"/>
</dbReference>